<dbReference type="RefSeq" id="WP_074830773.1">
    <property type="nucleotide sequence ID" value="NZ_FOAT01000003.1"/>
</dbReference>
<dbReference type="PANTHER" id="PTHR21340:SF0">
    <property type="entry name" value="BIS(5'-NUCLEOSYL)-TETRAPHOSPHATASE [ASYMMETRICAL]"/>
    <property type="match status" value="1"/>
</dbReference>
<dbReference type="PROSITE" id="PS51462">
    <property type="entry name" value="NUDIX"/>
    <property type="match status" value="1"/>
</dbReference>
<organism evidence="3 4">
    <name type="scientific">Ruminococcus albus</name>
    <dbReference type="NCBI Taxonomy" id="1264"/>
    <lineage>
        <taxon>Bacteria</taxon>
        <taxon>Bacillati</taxon>
        <taxon>Bacillota</taxon>
        <taxon>Clostridia</taxon>
        <taxon>Eubacteriales</taxon>
        <taxon>Oscillospiraceae</taxon>
        <taxon>Ruminococcus</taxon>
    </lineage>
</organism>
<proteinExistence type="predicted"/>
<sequence length="144" mass="16784">MVLEKSCGAIVYTIENEEIEYLIVEEISGSHSFPKGHMENEETEEETALREIREETDLEVELFTAFRVSEQYDPAEKPGVTKQVIYFLAKYSGQKPRVVRPNEVRALISLRLEDALKIMEHEKEFLKQADDYIKNRSVKQSDRD</sequence>
<dbReference type="OrthoDB" id="9816289at2"/>
<dbReference type="EMBL" id="FOAT01000003">
    <property type="protein sequence ID" value="SEK57090.1"/>
    <property type="molecule type" value="Genomic_DNA"/>
</dbReference>
<dbReference type="AlphaFoldDB" id="A0A1H7I6J5"/>
<dbReference type="GO" id="GO:0006167">
    <property type="term" value="P:AMP biosynthetic process"/>
    <property type="evidence" value="ECO:0007669"/>
    <property type="project" value="TreeGrafter"/>
</dbReference>
<dbReference type="InterPro" id="IPR000086">
    <property type="entry name" value="NUDIX_hydrolase_dom"/>
</dbReference>
<dbReference type="InterPro" id="IPR020084">
    <property type="entry name" value="NUDIX_hydrolase_CS"/>
</dbReference>
<dbReference type="PANTHER" id="PTHR21340">
    <property type="entry name" value="DIADENOSINE 5,5-P1,P4-TETRAPHOSPHATE PYROPHOSPHOHYDROLASE MUTT"/>
    <property type="match status" value="1"/>
</dbReference>
<evidence type="ECO:0000256" key="1">
    <source>
        <dbReference type="ARBA" id="ARBA00022801"/>
    </source>
</evidence>
<dbReference type="SUPFAM" id="SSF55811">
    <property type="entry name" value="Nudix"/>
    <property type="match status" value="1"/>
</dbReference>
<dbReference type="PROSITE" id="PS00893">
    <property type="entry name" value="NUDIX_BOX"/>
    <property type="match status" value="1"/>
</dbReference>
<dbReference type="InterPro" id="IPR015797">
    <property type="entry name" value="NUDIX_hydrolase-like_dom_sf"/>
</dbReference>
<protein>
    <submittedName>
        <fullName evidence="3">NUDIX domain-containing protein</fullName>
    </submittedName>
</protein>
<gene>
    <name evidence="3" type="ORF">SAMN05216469_103228</name>
</gene>
<evidence type="ECO:0000259" key="2">
    <source>
        <dbReference type="PROSITE" id="PS51462"/>
    </source>
</evidence>
<dbReference type="Gene3D" id="3.90.79.10">
    <property type="entry name" value="Nucleoside Triphosphate Pyrophosphohydrolase"/>
    <property type="match status" value="1"/>
</dbReference>
<name>A0A1H7I6J5_RUMAL</name>
<dbReference type="GO" id="GO:0004081">
    <property type="term" value="F:bis(5'-nucleosyl)-tetraphosphatase (asymmetrical) activity"/>
    <property type="evidence" value="ECO:0007669"/>
    <property type="project" value="TreeGrafter"/>
</dbReference>
<accession>A0A1H7I6J5</accession>
<evidence type="ECO:0000313" key="4">
    <source>
        <dbReference type="Proteomes" id="UP000186015"/>
    </source>
</evidence>
<dbReference type="Pfam" id="PF00293">
    <property type="entry name" value="NUDIX"/>
    <property type="match status" value="1"/>
</dbReference>
<dbReference type="InterPro" id="IPR051325">
    <property type="entry name" value="Nudix_hydrolase_domain"/>
</dbReference>
<reference evidence="3 4" key="1">
    <citation type="submission" date="2016-10" db="EMBL/GenBank/DDBJ databases">
        <authorList>
            <person name="de Groot N.N."/>
        </authorList>
    </citation>
    <scope>NUCLEOTIDE SEQUENCE [LARGE SCALE GENOMIC DNA]</scope>
    <source>
        <strain evidence="3 4">KH2T6</strain>
    </source>
</reference>
<dbReference type="Proteomes" id="UP000186015">
    <property type="component" value="Unassembled WGS sequence"/>
</dbReference>
<feature type="domain" description="Nudix hydrolase" evidence="2">
    <location>
        <begin position="2"/>
        <end position="133"/>
    </location>
</feature>
<keyword evidence="1" id="KW-0378">Hydrolase</keyword>
<evidence type="ECO:0000313" key="3">
    <source>
        <dbReference type="EMBL" id="SEK57090.1"/>
    </source>
</evidence>
<dbReference type="GO" id="GO:0006754">
    <property type="term" value="P:ATP biosynthetic process"/>
    <property type="evidence" value="ECO:0007669"/>
    <property type="project" value="TreeGrafter"/>
</dbReference>